<dbReference type="InterPro" id="IPR041324">
    <property type="entry name" value="AgI/II_N"/>
</dbReference>
<gene>
    <name evidence="4" type="ORF">ACFOZ1_10385</name>
</gene>
<evidence type="ECO:0000313" key="4">
    <source>
        <dbReference type="EMBL" id="MFC4388206.1"/>
    </source>
</evidence>
<accession>A0ABV8VUL9</accession>
<protein>
    <recommendedName>
        <fullName evidence="3">Antigen I/II N-terminal domain-containing protein</fullName>
    </recommendedName>
</protein>
<proteinExistence type="predicted"/>
<sequence length="208" mass="22887">MKKIILIVALICMFVLTACGNDTDEKKVDENTSTETDSANGSEQNVEVDKNLLSVEVTIPASMVESTEDTLAAAEEEGLKVTENEDGSLTYKMSKAKHKELLSEIGSQIDQSIEEYKTSGDFVSIQDVVANKDYSEFTVVVNEADYENSMDGFIVLGLGVSGMMYQLYDGKSADNYNVEINVENENGEVLSTVNYPEALEELENMEVE</sequence>
<dbReference type="RefSeq" id="WP_390199074.1">
    <property type="nucleotide sequence ID" value="NZ_JBHSDV010000003.1"/>
</dbReference>
<dbReference type="Pfam" id="PF18652">
    <property type="entry name" value="Adhesin_P1_N"/>
    <property type="match status" value="1"/>
</dbReference>
<feature type="region of interest" description="Disordered" evidence="1">
    <location>
        <begin position="25"/>
        <end position="45"/>
    </location>
</feature>
<reference evidence="5" key="1">
    <citation type="journal article" date="2019" name="Int. J. Syst. Evol. Microbiol.">
        <title>The Global Catalogue of Microorganisms (GCM) 10K type strain sequencing project: providing services to taxonomists for standard genome sequencing and annotation.</title>
        <authorList>
            <consortium name="The Broad Institute Genomics Platform"/>
            <consortium name="The Broad Institute Genome Sequencing Center for Infectious Disease"/>
            <person name="Wu L."/>
            <person name="Ma J."/>
        </authorList>
    </citation>
    <scope>NUCLEOTIDE SEQUENCE [LARGE SCALE GENOMIC DNA]</scope>
    <source>
        <strain evidence="5">KACC 14058</strain>
    </source>
</reference>
<evidence type="ECO:0000256" key="2">
    <source>
        <dbReference type="SAM" id="SignalP"/>
    </source>
</evidence>
<feature type="chain" id="PRO_5046438472" description="Antigen I/II N-terminal domain-containing protein" evidence="2">
    <location>
        <begin position="21"/>
        <end position="208"/>
    </location>
</feature>
<evidence type="ECO:0000259" key="3">
    <source>
        <dbReference type="Pfam" id="PF18652"/>
    </source>
</evidence>
<feature type="compositionally biased region" description="Polar residues" evidence="1">
    <location>
        <begin position="31"/>
        <end position="45"/>
    </location>
</feature>
<comment type="caution">
    <text evidence="4">The sequence shown here is derived from an EMBL/GenBank/DDBJ whole genome shotgun (WGS) entry which is preliminary data.</text>
</comment>
<keyword evidence="5" id="KW-1185">Reference proteome</keyword>
<dbReference type="PROSITE" id="PS51257">
    <property type="entry name" value="PROKAR_LIPOPROTEIN"/>
    <property type="match status" value="1"/>
</dbReference>
<keyword evidence="2" id="KW-0732">Signal</keyword>
<dbReference type="EMBL" id="JBHSDV010000003">
    <property type="protein sequence ID" value="MFC4388206.1"/>
    <property type="molecule type" value="Genomic_DNA"/>
</dbReference>
<dbReference type="Proteomes" id="UP001595880">
    <property type="component" value="Unassembled WGS sequence"/>
</dbReference>
<name>A0ABV8VUL9_9BACI</name>
<organism evidence="4 5">
    <name type="scientific">Gracilibacillus marinus</name>
    <dbReference type="NCBI Taxonomy" id="630535"/>
    <lineage>
        <taxon>Bacteria</taxon>
        <taxon>Bacillati</taxon>
        <taxon>Bacillota</taxon>
        <taxon>Bacilli</taxon>
        <taxon>Bacillales</taxon>
        <taxon>Bacillaceae</taxon>
        <taxon>Gracilibacillus</taxon>
    </lineage>
</organism>
<feature type="domain" description="Antigen I/II N-terminal" evidence="3">
    <location>
        <begin position="51"/>
        <end position="128"/>
    </location>
</feature>
<evidence type="ECO:0000256" key="1">
    <source>
        <dbReference type="SAM" id="MobiDB-lite"/>
    </source>
</evidence>
<feature type="signal peptide" evidence="2">
    <location>
        <begin position="1"/>
        <end position="20"/>
    </location>
</feature>
<evidence type="ECO:0000313" key="5">
    <source>
        <dbReference type="Proteomes" id="UP001595880"/>
    </source>
</evidence>